<feature type="signal peptide" evidence="2">
    <location>
        <begin position="1"/>
        <end position="24"/>
    </location>
</feature>
<accession>A0A3M7MEK6</accession>
<keyword evidence="1" id="KW-1133">Transmembrane helix</keyword>
<proteinExistence type="predicted"/>
<dbReference type="EMBL" id="KE747836">
    <property type="protein sequence ID" value="RMZ72943.1"/>
    <property type="molecule type" value="Genomic_DNA"/>
</dbReference>
<keyword evidence="1" id="KW-0472">Membrane</keyword>
<name>A0A3M7MEK6_9PLEO</name>
<evidence type="ECO:0000256" key="2">
    <source>
        <dbReference type="SAM" id="SignalP"/>
    </source>
</evidence>
<reference evidence="3 4" key="1">
    <citation type="journal article" date="2014" name="PLoS ONE">
        <title>De novo Genome Assembly of the Fungal Plant Pathogen Pyrenophora semeniperda.</title>
        <authorList>
            <person name="Soliai M.M."/>
            <person name="Meyer S.E."/>
            <person name="Udall J.A."/>
            <person name="Elzinga D.E."/>
            <person name="Hermansen R.A."/>
            <person name="Bodily P.M."/>
            <person name="Hart A.A."/>
            <person name="Coleman C.E."/>
        </authorList>
    </citation>
    <scope>NUCLEOTIDE SEQUENCE [LARGE SCALE GENOMIC DNA]</scope>
    <source>
        <strain evidence="3 4">CCB06</strain>
        <tissue evidence="3">Mycelium</tissue>
    </source>
</reference>
<evidence type="ECO:0000313" key="4">
    <source>
        <dbReference type="Proteomes" id="UP000265663"/>
    </source>
</evidence>
<keyword evidence="2" id="KW-0732">Signal</keyword>
<keyword evidence="1" id="KW-0812">Transmembrane</keyword>
<feature type="transmembrane region" description="Helical" evidence="1">
    <location>
        <begin position="138"/>
        <end position="158"/>
    </location>
</feature>
<feature type="chain" id="PRO_5017964231" evidence="2">
    <location>
        <begin position="25"/>
        <end position="164"/>
    </location>
</feature>
<evidence type="ECO:0000313" key="3">
    <source>
        <dbReference type="EMBL" id="RMZ72943.1"/>
    </source>
</evidence>
<dbReference type="Proteomes" id="UP000265663">
    <property type="component" value="Unassembled WGS sequence"/>
</dbReference>
<protein>
    <submittedName>
        <fullName evidence="3">Uncharacterized protein</fullName>
    </submittedName>
</protein>
<organism evidence="3 4">
    <name type="scientific">Pyrenophora seminiperda CCB06</name>
    <dbReference type="NCBI Taxonomy" id="1302712"/>
    <lineage>
        <taxon>Eukaryota</taxon>
        <taxon>Fungi</taxon>
        <taxon>Dikarya</taxon>
        <taxon>Ascomycota</taxon>
        <taxon>Pezizomycotina</taxon>
        <taxon>Dothideomycetes</taxon>
        <taxon>Pleosporomycetidae</taxon>
        <taxon>Pleosporales</taxon>
        <taxon>Pleosporineae</taxon>
        <taxon>Pleosporaceae</taxon>
        <taxon>Pyrenophora</taxon>
    </lineage>
</organism>
<gene>
    <name evidence="3" type="ORF">GMOD_00009728</name>
</gene>
<dbReference type="AlphaFoldDB" id="A0A3M7MEK6"/>
<keyword evidence="4" id="KW-1185">Reference proteome</keyword>
<dbReference type="OrthoDB" id="3768069at2759"/>
<evidence type="ECO:0000256" key="1">
    <source>
        <dbReference type="SAM" id="Phobius"/>
    </source>
</evidence>
<sequence>MFTRNTLIFAVMGLTSAIATPTKSLRFEDIECRCLSFSTSAAPTLCTYQEGVSLDWNTAYSLATNNDLKIQFASKAAVHQVLSIPMHLPTSVLQIVQEGEARPLDPSNHIQNENRIICGFGNEAERVGSDDRDLIPEIHYIGAVLGIFMLLLILYLIAEYIWMR</sequence>